<keyword evidence="2" id="KW-1185">Reference proteome</keyword>
<dbReference type="Proteomes" id="UP001162992">
    <property type="component" value="Chromosome 21"/>
</dbReference>
<comment type="caution">
    <text evidence="1">The sequence shown here is derived from an EMBL/GenBank/DDBJ whole genome shotgun (WGS) entry which is preliminary data.</text>
</comment>
<evidence type="ECO:0000313" key="1">
    <source>
        <dbReference type="EMBL" id="KAJ7517954.1"/>
    </source>
</evidence>
<gene>
    <name evidence="1" type="ORF">O6H91_21G047900</name>
</gene>
<proteinExistence type="predicted"/>
<sequence length="247" mass="27778">MTRGNIHAYGDASYWDNRYLQDAGSFDWYQRYTGIAPLLQKYIPKKSQILMVGCGNAVISEDMINDGYQEIVNIDISSVVINAMLKKYKDIPQLKYMTMDVRDMSAFEDSSFDGIVDKGMLDSLMCGTSAALSASEMLMEVRRVLKPGGTYILVTYGDPSVRMPHLKLPEYNWNILLHVIPRPGSKRALENTSKMLTDPIRLNDDGTSAPNFVKDDPDLHYVYACIKATEAGSRKDTSHGSKQVKRK</sequence>
<organism evidence="1 2">
    <name type="scientific">Diphasiastrum complanatum</name>
    <name type="common">Issler's clubmoss</name>
    <name type="synonym">Lycopodium complanatum</name>
    <dbReference type="NCBI Taxonomy" id="34168"/>
    <lineage>
        <taxon>Eukaryota</taxon>
        <taxon>Viridiplantae</taxon>
        <taxon>Streptophyta</taxon>
        <taxon>Embryophyta</taxon>
        <taxon>Tracheophyta</taxon>
        <taxon>Lycopodiopsida</taxon>
        <taxon>Lycopodiales</taxon>
        <taxon>Lycopodiaceae</taxon>
        <taxon>Lycopodioideae</taxon>
        <taxon>Diphasiastrum</taxon>
    </lineage>
</organism>
<name>A0ACC2AK70_DIPCM</name>
<evidence type="ECO:0000313" key="2">
    <source>
        <dbReference type="Proteomes" id="UP001162992"/>
    </source>
</evidence>
<reference evidence="2" key="1">
    <citation type="journal article" date="2024" name="Proc. Natl. Acad. Sci. U.S.A.">
        <title>Extraordinary preservation of gene collinearity over three hundred million years revealed in homosporous lycophytes.</title>
        <authorList>
            <person name="Li C."/>
            <person name="Wickell D."/>
            <person name="Kuo L.Y."/>
            <person name="Chen X."/>
            <person name="Nie B."/>
            <person name="Liao X."/>
            <person name="Peng D."/>
            <person name="Ji J."/>
            <person name="Jenkins J."/>
            <person name="Williams M."/>
            <person name="Shu S."/>
            <person name="Plott C."/>
            <person name="Barry K."/>
            <person name="Rajasekar S."/>
            <person name="Grimwood J."/>
            <person name="Han X."/>
            <person name="Sun S."/>
            <person name="Hou Z."/>
            <person name="He W."/>
            <person name="Dai G."/>
            <person name="Sun C."/>
            <person name="Schmutz J."/>
            <person name="Leebens-Mack J.H."/>
            <person name="Li F.W."/>
            <person name="Wang L."/>
        </authorList>
    </citation>
    <scope>NUCLEOTIDE SEQUENCE [LARGE SCALE GENOMIC DNA]</scope>
    <source>
        <strain evidence="2">cv. PW_Plant_1</strain>
    </source>
</reference>
<accession>A0ACC2AK70</accession>
<dbReference type="EMBL" id="CM055112">
    <property type="protein sequence ID" value="KAJ7517954.1"/>
    <property type="molecule type" value="Genomic_DNA"/>
</dbReference>
<protein>
    <submittedName>
        <fullName evidence="1">Uncharacterized protein</fullName>
    </submittedName>
</protein>